<dbReference type="SUPFAM" id="SSF55816">
    <property type="entry name" value="5'-nucleotidase (syn. UDP-sugar hydrolase), C-terminal domain"/>
    <property type="match status" value="1"/>
</dbReference>
<reference evidence="2" key="1">
    <citation type="submission" date="2019-02" db="EMBL/GenBank/DDBJ databases">
        <authorList>
            <person name="Gruber-Vodicka R. H."/>
            <person name="Seah K. B. B."/>
        </authorList>
    </citation>
    <scope>NUCLEOTIDE SEQUENCE</scope>
    <source>
        <strain evidence="2">BECK_M7</strain>
    </source>
</reference>
<dbReference type="InterPro" id="IPR008334">
    <property type="entry name" value="5'-Nucleotdase_C"/>
</dbReference>
<dbReference type="EMBL" id="CAADFF010000117">
    <property type="protein sequence ID" value="VFJ98314.1"/>
    <property type="molecule type" value="Genomic_DNA"/>
</dbReference>
<dbReference type="Gene3D" id="3.90.780.10">
    <property type="entry name" value="5'-Nucleotidase, C-terminal domain"/>
    <property type="match status" value="1"/>
</dbReference>
<protein>
    <submittedName>
        <fullName evidence="2">5'-nucleotidase, C-terminal domain</fullName>
    </submittedName>
</protein>
<proteinExistence type="predicted"/>
<dbReference type="AlphaFoldDB" id="A0A450V0G1"/>
<accession>A0A450V0G1</accession>
<sequence>MKGGGFGPHVNPLDASVLRTPIDTIIGFTKVPLHRSNFSDTEGGMPAVIEGSSHDFLADAFRDACRGDVGVMRGFRYGTHIGPGAIELEDIYHFIPTGPRIACGEISGDALYLAVERSADRVFFSEDNPQLQAFDNLEKNYTQDDNVIFLLVPRDGRVFTRQTLMAVEQLTEMAWQIPYSIRVDSISNFQHTQARGDDPVVADLVRNAGGLRAMPGLPKFMTLPLQNPY</sequence>
<dbReference type="InterPro" id="IPR036907">
    <property type="entry name" value="5'-Nucleotdase_C_sf"/>
</dbReference>
<feature type="domain" description="5'-Nucleotidase C-terminal" evidence="1">
    <location>
        <begin position="48"/>
        <end position="119"/>
    </location>
</feature>
<dbReference type="GO" id="GO:0016787">
    <property type="term" value="F:hydrolase activity"/>
    <property type="evidence" value="ECO:0007669"/>
    <property type="project" value="InterPro"/>
</dbReference>
<evidence type="ECO:0000259" key="1">
    <source>
        <dbReference type="Pfam" id="PF02872"/>
    </source>
</evidence>
<organism evidence="2">
    <name type="scientific">Candidatus Kentrum sp. LFY</name>
    <dbReference type="NCBI Taxonomy" id="2126342"/>
    <lineage>
        <taxon>Bacteria</taxon>
        <taxon>Pseudomonadati</taxon>
        <taxon>Pseudomonadota</taxon>
        <taxon>Gammaproteobacteria</taxon>
        <taxon>Candidatus Kentrum</taxon>
    </lineage>
</organism>
<dbReference type="Pfam" id="PF02872">
    <property type="entry name" value="5_nucleotid_C"/>
    <property type="match status" value="1"/>
</dbReference>
<dbReference type="GO" id="GO:0009166">
    <property type="term" value="P:nucleotide catabolic process"/>
    <property type="evidence" value="ECO:0007669"/>
    <property type="project" value="InterPro"/>
</dbReference>
<name>A0A450V0G1_9GAMM</name>
<evidence type="ECO:0000313" key="2">
    <source>
        <dbReference type="EMBL" id="VFJ98314.1"/>
    </source>
</evidence>
<gene>
    <name evidence="2" type="ORF">BECKLFY1418B_GA0070995_111711</name>
</gene>